<dbReference type="Proteomes" id="UP001325248">
    <property type="component" value="Chromosome"/>
</dbReference>
<proteinExistence type="predicted"/>
<evidence type="ECO:0000313" key="6">
    <source>
        <dbReference type="Proteomes" id="UP001325248"/>
    </source>
</evidence>
<evidence type="ECO:0000259" key="4">
    <source>
        <dbReference type="Pfam" id="PF21426"/>
    </source>
</evidence>
<dbReference type="SUPFAM" id="SSF49478">
    <property type="entry name" value="Cna protein B-type domain"/>
    <property type="match status" value="1"/>
</dbReference>
<evidence type="ECO:0000259" key="3">
    <source>
        <dbReference type="Pfam" id="PF17802"/>
    </source>
</evidence>
<keyword evidence="2" id="KW-0732">Signal</keyword>
<protein>
    <recommendedName>
        <fullName evidence="7">Prealbumin-like fold domain-containing protein</fullName>
    </recommendedName>
</protein>
<dbReference type="InterPro" id="IPR041033">
    <property type="entry name" value="SpaA_PFL_dom_1"/>
</dbReference>
<sequence length="1001" mass="109673">MKKWIKRSGALCMALLMGFSVPTSILKADADIIIEEAAGAVTGLKSQEPCGPGVNKVSEVQNIEDDGAQTDDLIQAEDGAQTEDAVQIDGKAQTDGRVQIDCTVKTDGSERTDGMEQAGVTVQTTEEQNAEDESAETEPGLTGVQEGLSAPSEAKILEAEVGDTKIVLTAPEGAFDVPSEQVSMTAEFLSEKQRNLANELLSENLAGDNQVFLGYVLYDIKLWYQGEEIQPRVPVEVSFFNTGLGRERNLDGELEQFIIRLDEKKKSVENVAGTIEDDGTLTLNADHFTLYGAAETMALRAGEASNVIPSHGEANQWQIVSGGYLGNTTDKKEPSSGSDVKVQKNVIPTDTENEFYIYISMDKKMSWKEILDASTVNLTTQGSWGRDELGNVVNVTSIGGNKGSISLNGTGRRYTARITIVKNGMVLYVYQQTMFGTTPNASNCTGYLTGLPGLPGKAVIVAESTNLHEDGNGSGQMLEFTIDLDKVHMDYSVGDISLNNVTDPMGNNILYENEEYADGKIEADTGSAVNWQIAENELVEGSTIVTGSGSASQITGFYQNIAQAVYKIRLDVEGPSFVSGNIYVTNGDTILYYNRTDGGVAMPDSDARLSFTVPEVKGTLYNLQFTKKDSETGQPIEGTEFQLKGIYSLSEKEYSEKAVSDNNGTVRFKDYPWGTYNLSELSAPEGYDITVEPKDYTLCYTTDPNDLEKENSGGNYKLKPSVIGSAGIITNRPWGTAEIEVQKVVENPEKMIRKYGNDVKFPMELSRSDEKSELVGNPELSFALVHEETTRFNLKVSYSGAVLNITEALDKISVDGNNISEYFTFRSAVIETLQDNSDAAGSASAEEKGTGSDIRIYPGNKIKVIITNTYVPKEGQFRLKKVVDGGNLQEKQDFEIKASHEGYTTSVMLADKEISGFIVFEDTQMVSVEEVVPYEYQLDSIQVWDETEKKYLNDRVESDGRVRVEPDDDLIIEVHNTFSHQGYFKGRADKDNHFTAKSVQR</sequence>
<reference evidence="5" key="1">
    <citation type="submission" date="2023-10" db="EMBL/GenBank/DDBJ databases">
        <title>Genome sequence of Blautia coccoides DSM 935.</title>
        <authorList>
            <person name="Boeer T."/>
            <person name="Bengelsdorf F.R."/>
            <person name="Daniel R."/>
            <person name="Poehlein A."/>
        </authorList>
    </citation>
    <scope>NUCLEOTIDE SEQUENCE [LARGE SCALE GENOMIC DNA]</scope>
    <source>
        <strain evidence="5">DSM 935</strain>
    </source>
</reference>
<accession>A0ABZ0U435</accession>
<organism evidence="5 6">
    <name type="scientific">Blautia producta</name>
    <dbReference type="NCBI Taxonomy" id="33035"/>
    <lineage>
        <taxon>Bacteria</taxon>
        <taxon>Bacillati</taxon>
        <taxon>Bacillota</taxon>
        <taxon>Clostridia</taxon>
        <taxon>Lachnospirales</taxon>
        <taxon>Lachnospiraceae</taxon>
        <taxon>Blautia</taxon>
    </lineage>
</organism>
<evidence type="ECO:0000313" key="5">
    <source>
        <dbReference type="EMBL" id="WPX71983.1"/>
    </source>
</evidence>
<dbReference type="Gene3D" id="2.60.40.2110">
    <property type="match status" value="1"/>
</dbReference>
<feature type="domain" description="SpaA-like prealbumin fold" evidence="3">
    <location>
        <begin position="622"/>
        <end position="697"/>
    </location>
</feature>
<feature type="chain" id="PRO_5046290933" description="Prealbumin-like fold domain-containing protein" evidence="2">
    <location>
        <begin position="28"/>
        <end position="1001"/>
    </location>
</feature>
<feature type="domain" description="Tip pilin GBS104-like Ig-like" evidence="4">
    <location>
        <begin position="500"/>
        <end position="617"/>
    </location>
</feature>
<feature type="signal peptide" evidence="2">
    <location>
        <begin position="1"/>
        <end position="27"/>
    </location>
</feature>
<evidence type="ECO:0000256" key="2">
    <source>
        <dbReference type="SAM" id="SignalP"/>
    </source>
</evidence>
<dbReference type="InterPro" id="IPR013783">
    <property type="entry name" value="Ig-like_fold"/>
</dbReference>
<name>A0ABZ0U435_9FIRM</name>
<dbReference type="EMBL" id="CP136422">
    <property type="protein sequence ID" value="WPX71983.1"/>
    <property type="molecule type" value="Genomic_DNA"/>
</dbReference>
<dbReference type="InterPro" id="IPR049319">
    <property type="entry name" value="GBS104-like_Ig"/>
</dbReference>
<dbReference type="Pfam" id="PF17802">
    <property type="entry name" value="SpaA"/>
    <property type="match status" value="1"/>
</dbReference>
<dbReference type="Gene3D" id="2.60.40.10">
    <property type="entry name" value="Immunoglobulins"/>
    <property type="match status" value="1"/>
</dbReference>
<gene>
    <name evidence="5" type="ORF">BLCOC_03070</name>
</gene>
<dbReference type="Pfam" id="PF21426">
    <property type="entry name" value="GBS104-like_Ig"/>
    <property type="match status" value="1"/>
</dbReference>
<evidence type="ECO:0000256" key="1">
    <source>
        <dbReference type="SAM" id="MobiDB-lite"/>
    </source>
</evidence>
<feature type="region of interest" description="Disordered" evidence="1">
    <location>
        <begin position="107"/>
        <end position="144"/>
    </location>
</feature>
<evidence type="ECO:0008006" key="7">
    <source>
        <dbReference type="Google" id="ProtNLM"/>
    </source>
</evidence>
<keyword evidence="6" id="KW-1185">Reference proteome</keyword>